<comment type="catalytic activity">
    <reaction evidence="1">
        <text>Catalyzes the rearrangement of -S-S- bonds in proteins.</text>
        <dbReference type="EC" id="5.3.4.1"/>
    </reaction>
</comment>
<dbReference type="PANTHER" id="PTHR18929">
    <property type="entry name" value="PROTEIN DISULFIDE ISOMERASE"/>
    <property type="match status" value="1"/>
</dbReference>
<evidence type="ECO:0000313" key="9">
    <source>
        <dbReference type="EMBL" id="EAR84390.2"/>
    </source>
</evidence>
<keyword evidence="10" id="KW-1185">Reference proteome</keyword>
<evidence type="ECO:0000313" key="10">
    <source>
        <dbReference type="Proteomes" id="UP000009168"/>
    </source>
</evidence>
<dbReference type="EMBL" id="GG662460">
    <property type="protein sequence ID" value="EAR84390.2"/>
    <property type="molecule type" value="Genomic_DNA"/>
</dbReference>
<dbReference type="SUPFAM" id="SSF52833">
    <property type="entry name" value="Thioredoxin-like"/>
    <property type="match status" value="3"/>
</dbReference>
<name>Q22GE1_TETTS</name>
<dbReference type="GO" id="GO:0003756">
    <property type="term" value="F:protein disulfide isomerase activity"/>
    <property type="evidence" value="ECO:0007669"/>
    <property type="project" value="UniProtKB-EC"/>
</dbReference>
<protein>
    <recommendedName>
        <fullName evidence="4">protein disulfide-isomerase</fullName>
        <ecNumber evidence="4">5.3.4.1</ecNumber>
    </recommendedName>
</protein>
<dbReference type="KEGG" id="tet:TTHERM_00703820"/>
<dbReference type="GO" id="GO:0005788">
    <property type="term" value="C:endoplasmic reticulum lumen"/>
    <property type="evidence" value="ECO:0007669"/>
    <property type="project" value="UniProtKB-SubCell"/>
</dbReference>
<keyword evidence="6 9" id="KW-0413">Isomerase</keyword>
<evidence type="ECO:0000256" key="4">
    <source>
        <dbReference type="ARBA" id="ARBA00012723"/>
    </source>
</evidence>
<accession>Q22GE1</accession>
<dbReference type="STRING" id="312017.Q22GE1"/>
<comment type="similarity">
    <text evidence="3">Belongs to the protein disulfide isomerase family.</text>
</comment>
<dbReference type="EC" id="5.3.4.1" evidence="4"/>
<dbReference type="RefSeq" id="XP_001032053.2">
    <property type="nucleotide sequence ID" value="XM_001032053.2"/>
</dbReference>
<evidence type="ECO:0000256" key="3">
    <source>
        <dbReference type="ARBA" id="ARBA00006347"/>
    </source>
</evidence>
<dbReference type="InterPro" id="IPR036249">
    <property type="entry name" value="Thioredoxin-like_sf"/>
</dbReference>
<dbReference type="Gene3D" id="3.40.30.10">
    <property type="entry name" value="Glutaredoxin"/>
    <property type="match status" value="3"/>
</dbReference>
<evidence type="ECO:0000256" key="1">
    <source>
        <dbReference type="ARBA" id="ARBA00001182"/>
    </source>
</evidence>
<dbReference type="HOGENOM" id="CLU_511443_0_0_1"/>
<dbReference type="eggNOG" id="KOG0190">
    <property type="taxonomic scope" value="Eukaryota"/>
</dbReference>
<feature type="signal peptide" evidence="8">
    <location>
        <begin position="1"/>
        <end position="21"/>
    </location>
</feature>
<gene>
    <name evidence="9" type="ORF">TTHERM_00703820</name>
</gene>
<dbReference type="AlphaFoldDB" id="Q22GE1"/>
<dbReference type="InParanoid" id="Q22GE1"/>
<organism evidence="9 10">
    <name type="scientific">Tetrahymena thermophila (strain SB210)</name>
    <dbReference type="NCBI Taxonomy" id="312017"/>
    <lineage>
        <taxon>Eukaryota</taxon>
        <taxon>Sar</taxon>
        <taxon>Alveolata</taxon>
        <taxon>Ciliophora</taxon>
        <taxon>Intramacronucleata</taxon>
        <taxon>Oligohymenophorea</taxon>
        <taxon>Hymenostomatida</taxon>
        <taxon>Tetrahymenina</taxon>
        <taxon>Tetrahymenidae</taxon>
        <taxon>Tetrahymena</taxon>
    </lineage>
</organism>
<evidence type="ECO:0000256" key="8">
    <source>
        <dbReference type="SAM" id="SignalP"/>
    </source>
</evidence>
<feature type="chain" id="PRO_5004200785" description="protein disulfide-isomerase" evidence="8">
    <location>
        <begin position="22"/>
        <end position="549"/>
    </location>
</feature>
<keyword evidence="5" id="KW-0256">Endoplasmic reticulum</keyword>
<proteinExistence type="inferred from homology"/>
<evidence type="ECO:0000256" key="7">
    <source>
        <dbReference type="ARBA" id="ARBA00023284"/>
    </source>
</evidence>
<dbReference type="GeneID" id="7831885"/>
<comment type="subcellular location">
    <subcellularLocation>
        <location evidence="2">Endoplasmic reticulum lumen</location>
    </subcellularLocation>
</comment>
<dbReference type="GO" id="GO:0034976">
    <property type="term" value="P:response to endoplasmic reticulum stress"/>
    <property type="evidence" value="ECO:0007669"/>
    <property type="project" value="TreeGrafter"/>
</dbReference>
<dbReference type="GO" id="GO:0006457">
    <property type="term" value="P:protein folding"/>
    <property type="evidence" value="ECO:0007669"/>
    <property type="project" value="TreeGrafter"/>
</dbReference>
<evidence type="ECO:0000256" key="5">
    <source>
        <dbReference type="ARBA" id="ARBA00022824"/>
    </source>
</evidence>
<keyword evidence="7" id="KW-0676">Redox-active center</keyword>
<evidence type="ECO:0000256" key="6">
    <source>
        <dbReference type="ARBA" id="ARBA00023235"/>
    </source>
</evidence>
<reference evidence="10" key="1">
    <citation type="journal article" date="2006" name="PLoS Biol.">
        <title>Macronuclear genome sequence of the ciliate Tetrahymena thermophila, a model eukaryote.</title>
        <authorList>
            <person name="Eisen J.A."/>
            <person name="Coyne R.S."/>
            <person name="Wu M."/>
            <person name="Wu D."/>
            <person name="Thiagarajan M."/>
            <person name="Wortman J.R."/>
            <person name="Badger J.H."/>
            <person name="Ren Q."/>
            <person name="Amedeo P."/>
            <person name="Jones K.M."/>
            <person name="Tallon L.J."/>
            <person name="Delcher A.L."/>
            <person name="Salzberg S.L."/>
            <person name="Silva J.C."/>
            <person name="Haas B.J."/>
            <person name="Majoros W.H."/>
            <person name="Farzad M."/>
            <person name="Carlton J.M."/>
            <person name="Smith R.K. Jr."/>
            <person name="Garg J."/>
            <person name="Pearlman R.E."/>
            <person name="Karrer K.M."/>
            <person name="Sun L."/>
            <person name="Manning G."/>
            <person name="Elde N.C."/>
            <person name="Turkewitz A.P."/>
            <person name="Asai D.J."/>
            <person name="Wilkes D.E."/>
            <person name="Wang Y."/>
            <person name="Cai H."/>
            <person name="Collins K."/>
            <person name="Stewart B.A."/>
            <person name="Lee S.R."/>
            <person name="Wilamowska K."/>
            <person name="Weinberg Z."/>
            <person name="Ruzzo W.L."/>
            <person name="Wloga D."/>
            <person name="Gaertig J."/>
            <person name="Frankel J."/>
            <person name="Tsao C.-C."/>
            <person name="Gorovsky M.A."/>
            <person name="Keeling P.J."/>
            <person name="Waller R.F."/>
            <person name="Patron N.J."/>
            <person name="Cherry J.M."/>
            <person name="Stover N.A."/>
            <person name="Krieger C.J."/>
            <person name="del Toro C."/>
            <person name="Ryder H.F."/>
            <person name="Williamson S.C."/>
            <person name="Barbeau R.A."/>
            <person name="Hamilton E.P."/>
            <person name="Orias E."/>
        </authorList>
    </citation>
    <scope>NUCLEOTIDE SEQUENCE [LARGE SCALE GENOMIC DNA]</scope>
    <source>
        <strain evidence="10">SB210</strain>
    </source>
</reference>
<evidence type="ECO:0000256" key="2">
    <source>
        <dbReference type="ARBA" id="ARBA00004319"/>
    </source>
</evidence>
<sequence length="549" mass="64883">MKFNYKLQILLIICLLPLAQLLQVVEKVEPEVKEESSKQEIDNKQLFQLEYNSLKLIIQQSKLVVVYLHEGEINQEIEQILGEAAKEISEYRLAKQLPVALFGTVDSSQDKEILSFLKISYSNEQKHQLILFIQGNQINYEGEYNKEQILSFIKGKIENSIKEIKTEEELKEYMKVNEKKKVLIGSNNSTFIDLLQEKEQNYELFTNMDIQEVRLITDQSLLNQIPELKDSKLPFVCFVKNNQFPEEKHYHFYEGSFDHVEWIKDYVLVESINLVEELNAESYVRVFASSVESQIHLFLDPNVDNSQVIQEFRKAALYNKEEELRYERMVFVIQYYSDETKEFIQLYDVRGVQDLPFIGISTLDYNSFGITKYIYDKQNQMVSENINKFIDDARKKVIEVHLRSEELPTEEQLKQQEQNKIYKLVGQNFKEKVIKDKFSYFILFWDSKDKNSAKQYFDFLKKFVNEIPAIQYEHLLKIATFDLNKNEVQYLNIDQAPKFVVYPQYYKQNPQGYKGPLKIESISKFLNQWVRDLQISVPLPLGGSQKQDL</sequence>
<dbReference type="PANTHER" id="PTHR18929:SF132">
    <property type="entry name" value="PROTEIN DISULFIDE-ISOMERASE A3"/>
    <property type="match status" value="1"/>
</dbReference>
<keyword evidence="8" id="KW-0732">Signal</keyword>
<dbReference type="Proteomes" id="UP000009168">
    <property type="component" value="Unassembled WGS sequence"/>
</dbReference>